<dbReference type="AlphaFoldDB" id="A0AB39T3E4"/>
<evidence type="ECO:0000256" key="2">
    <source>
        <dbReference type="ARBA" id="ARBA00022598"/>
    </source>
</evidence>
<dbReference type="InterPro" id="IPR036695">
    <property type="entry name" value="Arg-tRNA-synth_N_sf"/>
</dbReference>
<dbReference type="GO" id="GO:0005737">
    <property type="term" value="C:cytoplasm"/>
    <property type="evidence" value="ECO:0007669"/>
    <property type="project" value="InterPro"/>
</dbReference>
<evidence type="ECO:0000259" key="7">
    <source>
        <dbReference type="SMART" id="SM01016"/>
    </source>
</evidence>
<gene>
    <name evidence="8" type="primary">nrtL</name>
    <name evidence="8" type="ORF">AB5J54_27195</name>
</gene>
<dbReference type="InterPro" id="IPR005148">
    <property type="entry name" value="Arg-tRNA-synth_N"/>
</dbReference>
<feature type="domain" description="Arginyl tRNA synthetase N-terminal" evidence="7">
    <location>
        <begin position="4"/>
        <end position="92"/>
    </location>
</feature>
<protein>
    <recommendedName>
        <fullName evidence="1">arginine--tRNA ligase</fullName>
        <ecNumber evidence="1">6.1.1.19</ecNumber>
    </recommendedName>
</protein>
<dbReference type="Gene3D" id="1.10.730.10">
    <property type="entry name" value="Isoleucyl-tRNA Synthetase, Domain 1"/>
    <property type="match status" value="1"/>
</dbReference>
<evidence type="ECO:0000256" key="4">
    <source>
        <dbReference type="ARBA" id="ARBA00022840"/>
    </source>
</evidence>
<dbReference type="SMART" id="SM00836">
    <property type="entry name" value="DALR_1"/>
    <property type="match status" value="1"/>
</dbReference>
<evidence type="ECO:0000256" key="3">
    <source>
        <dbReference type="ARBA" id="ARBA00022741"/>
    </source>
</evidence>
<dbReference type="InterPro" id="IPR009080">
    <property type="entry name" value="tRNAsynth_Ia_anticodon-bd"/>
</dbReference>
<dbReference type="EC" id="6.1.1.19" evidence="1"/>
<evidence type="ECO:0000256" key="1">
    <source>
        <dbReference type="ARBA" id="ARBA00012837"/>
    </source>
</evidence>
<proteinExistence type="predicted"/>
<dbReference type="PANTHER" id="PTHR11956:SF5">
    <property type="entry name" value="ARGININE--TRNA LIGASE, CYTOPLASMIC"/>
    <property type="match status" value="1"/>
</dbReference>
<dbReference type="RefSeq" id="WP_369146524.1">
    <property type="nucleotide sequence ID" value="NZ_CP163444.1"/>
</dbReference>
<dbReference type="SUPFAM" id="SSF55190">
    <property type="entry name" value="Arginyl-tRNA synthetase (ArgRS), N-terminal 'additional' domain"/>
    <property type="match status" value="1"/>
</dbReference>
<evidence type="ECO:0000259" key="6">
    <source>
        <dbReference type="SMART" id="SM00836"/>
    </source>
</evidence>
<accession>A0AB39T3E4</accession>
<dbReference type="NCBIfam" id="NF045898">
    <property type="entry name" value="ArgS_rel_codon"/>
    <property type="match status" value="1"/>
</dbReference>
<dbReference type="Gene3D" id="3.30.1360.70">
    <property type="entry name" value="Arginyl tRNA synthetase N-terminal domain"/>
    <property type="match status" value="1"/>
</dbReference>
<dbReference type="InterPro" id="IPR001278">
    <property type="entry name" value="Arg-tRNA-ligase"/>
</dbReference>
<dbReference type="SMART" id="SM01016">
    <property type="entry name" value="Arg_tRNA_synt_N"/>
    <property type="match status" value="1"/>
</dbReference>
<dbReference type="GO" id="GO:0006420">
    <property type="term" value="P:arginyl-tRNA aminoacylation"/>
    <property type="evidence" value="ECO:0007669"/>
    <property type="project" value="InterPro"/>
</dbReference>
<feature type="domain" description="DALR anticodon binding" evidence="6">
    <location>
        <begin position="206"/>
        <end position="332"/>
    </location>
</feature>
<dbReference type="InterPro" id="IPR008909">
    <property type="entry name" value="DALR_anticod-bd"/>
</dbReference>
<evidence type="ECO:0000256" key="5">
    <source>
        <dbReference type="ARBA" id="ARBA00049339"/>
    </source>
</evidence>
<dbReference type="GO" id="GO:0005524">
    <property type="term" value="F:ATP binding"/>
    <property type="evidence" value="ECO:0007669"/>
    <property type="project" value="UniProtKB-KW"/>
</dbReference>
<evidence type="ECO:0000313" key="8">
    <source>
        <dbReference type="EMBL" id="XDQ73974.1"/>
    </source>
</evidence>
<sequence>MTPADLSLTVQHAVRRAVDDGALRVDVPPRVKVERARPGGTGEYASSVALSLARPAGRSALDVAGVLKERLQGAPGILAVDITGPGFLNFTLRSDAGGDLVRAIRSAGHEYGHGTALAGTVVRFAEVTESRAQVVTSVVARLLRAQGADVSFDGGERIPVRPATYLPQEFGVDAARWQLLRAAPSDRALDGAPLLVQHERNSLFRVRYAHARVRRLLVNGLQYGITPADARETDARETDARETDTHASELLGVLGDHPLVLLAAARHRAPDRVARHLEATADALLAFQHTVLPLGDEKPSAAHRSRLALAEAAGTVLAGGLSLLGISAPDQI</sequence>
<name>A0AB39T3E4_9ACTN</name>
<reference evidence="8" key="1">
    <citation type="submission" date="2024-07" db="EMBL/GenBank/DDBJ databases">
        <authorList>
            <person name="Yu S.T."/>
        </authorList>
    </citation>
    <scope>NUCLEOTIDE SEQUENCE</scope>
    <source>
        <strain evidence="8">R44</strain>
    </source>
</reference>
<dbReference type="GO" id="GO:0004814">
    <property type="term" value="F:arginine-tRNA ligase activity"/>
    <property type="evidence" value="ECO:0007669"/>
    <property type="project" value="UniProtKB-EC"/>
</dbReference>
<dbReference type="PANTHER" id="PTHR11956">
    <property type="entry name" value="ARGINYL-TRNA SYNTHETASE"/>
    <property type="match status" value="1"/>
</dbReference>
<dbReference type="Pfam" id="PF05746">
    <property type="entry name" value="DALR_1"/>
    <property type="match status" value="1"/>
</dbReference>
<comment type="catalytic activity">
    <reaction evidence="5">
        <text>tRNA(Arg) + L-arginine + ATP = L-arginyl-tRNA(Arg) + AMP + diphosphate</text>
        <dbReference type="Rhea" id="RHEA:20301"/>
        <dbReference type="Rhea" id="RHEA-COMP:9658"/>
        <dbReference type="Rhea" id="RHEA-COMP:9673"/>
        <dbReference type="ChEBI" id="CHEBI:30616"/>
        <dbReference type="ChEBI" id="CHEBI:32682"/>
        <dbReference type="ChEBI" id="CHEBI:33019"/>
        <dbReference type="ChEBI" id="CHEBI:78442"/>
        <dbReference type="ChEBI" id="CHEBI:78513"/>
        <dbReference type="ChEBI" id="CHEBI:456215"/>
        <dbReference type="EC" id="6.1.1.19"/>
    </reaction>
</comment>
<dbReference type="Pfam" id="PF03485">
    <property type="entry name" value="Arg_tRNA_synt_N"/>
    <property type="match status" value="1"/>
</dbReference>
<dbReference type="SUPFAM" id="SSF47323">
    <property type="entry name" value="Anticodon-binding domain of a subclass of class I aminoacyl-tRNA synthetases"/>
    <property type="match status" value="1"/>
</dbReference>
<keyword evidence="2" id="KW-0436">Ligase</keyword>
<keyword evidence="4" id="KW-0067">ATP-binding</keyword>
<organism evidence="8">
    <name type="scientific">Streptomyces sp. R44</name>
    <dbReference type="NCBI Taxonomy" id="3238633"/>
    <lineage>
        <taxon>Bacteria</taxon>
        <taxon>Bacillati</taxon>
        <taxon>Actinomycetota</taxon>
        <taxon>Actinomycetes</taxon>
        <taxon>Kitasatosporales</taxon>
        <taxon>Streptomycetaceae</taxon>
        <taxon>Streptomyces</taxon>
    </lineage>
</organism>
<keyword evidence="3" id="KW-0547">Nucleotide-binding</keyword>
<dbReference type="EMBL" id="CP163444">
    <property type="protein sequence ID" value="XDQ73974.1"/>
    <property type="molecule type" value="Genomic_DNA"/>
</dbReference>